<reference evidence="2 3" key="1">
    <citation type="submission" date="2019-03" db="EMBL/GenBank/DDBJ databases">
        <authorList>
            <person name="Gaulin E."/>
            <person name="Dumas B."/>
        </authorList>
    </citation>
    <scope>NUCLEOTIDE SEQUENCE [LARGE SCALE GENOMIC DNA]</scope>
    <source>
        <strain evidence="2">CBS 568.67</strain>
    </source>
</reference>
<dbReference type="EMBL" id="VJMH01005194">
    <property type="protein sequence ID" value="KAF0699163.1"/>
    <property type="molecule type" value="Genomic_DNA"/>
</dbReference>
<dbReference type="AlphaFoldDB" id="A0A485KQP4"/>
<accession>A0A485KQP4</accession>
<evidence type="ECO:0000313" key="1">
    <source>
        <dbReference type="EMBL" id="KAF0699163.1"/>
    </source>
</evidence>
<evidence type="ECO:0000313" key="3">
    <source>
        <dbReference type="Proteomes" id="UP000332933"/>
    </source>
</evidence>
<dbReference type="EMBL" id="CAADRA010005215">
    <property type="protein sequence ID" value="VFT87134.1"/>
    <property type="molecule type" value="Genomic_DNA"/>
</dbReference>
<name>A0A485KQP4_9STRA</name>
<gene>
    <name evidence="2" type="primary">Aste57867_10259</name>
    <name evidence="1" type="ORF">As57867_010219</name>
    <name evidence="2" type="ORF">ASTE57867_10259</name>
</gene>
<protein>
    <submittedName>
        <fullName evidence="2">Aste57867_10259 protein</fullName>
    </submittedName>
</protein>
<dbReference type="OrthoDB" id="87492at2759"/>
<dbReference type="Proteomes" id="UP000332933">
    <property type="component" value="Unassembled WGS sequence"/>
</dbReference>
<evidence type="ECO:0000313" key="2">
    <source>
        <dbReference type="EMBL" id="VFT87134.1"/>
    </source>
</evidence>
<reference evidence="1" key="2">
    <citation type="submission" date="2019-06" db="EMBL/GenBank/DDBJ databases">
        <title>Genomics analysis of Aphanomyces spp. identifies a new class of oomycete effector associated with host adaptation.</title>
        <authorList>
            <person name="Gaulin E."/>
        </authorList>
    </citation>
    <scope>NUCLEOTIDE SEQUENCE</scope>
    <source>
        <strain evidence="1">CBS 578.67</strain>
    </source>
</reference>
<keyword evidence="3" id="KW-1185">Reference proteome</keyword>
<proteinExistence type="predicted"/>
<sequence>MSESFIARYRPLKLRVEDIILVLRWAQVSANRSISKEDLQRRWTQSLLDGGPPSIMERFDMTDFPKHAPRTWVAWHEDHILWLPTTTHQGSTNDDATLATDTDRLVSLEEISEGSDDSTTFHVFEHRAIRLRRHHSTGTATKLGHGMVQFI</sequence>
<organism evidence="2 3">
    <name type="scientific">Aphanomyces stellatus</name>
    <dbReference type="NCBI Taxonomy" id="120398"/>
    <lineage>
        <taxon>Eukaryota</taxon>
        <taxon>Sar</taxon>
        <taxon>Stramenopiles</taxon>
        <taxon>Oomycota</taxon>
        <taxon>Saprolegniomycetes</taxon>
        <taxon>Saprolegniales</taxon>
        <taxon>Verrucalvaceae</taxon>
        <taxon>Aphanomyces</taxon>
    </lineage>
</organism>